<evidence type="ECO:0000313" key="1">
    <source>
        <dbReference type="EMBL" id="OIW35424.1"/>
    </source>
</evidence>
<accession>A0A1J7JZ51</accession>
<dbReference type="EMBL" id="KV875093">
    <property type="protein sequence ID" value="OIW35424.1"/>
    <property type="molecule type" value="Genomic_DNA"/>
</dbReference>
<dbReference type="InParanoid" id="A0A1J7JZ51"/>
<dbReference type="Proteomes" id="UP000182658">
    <property type="component" value="Unassembled WGS sequence"/>
</dbReference>
<proteinExistence type="predicted"/>
<organism evidence="1 2">
    <name type="scientific">Coniochaeta ligniaria NRRL 30616</name>
    <dbReference type="NCBI Taxonomy" id="1408157"/>
    <lineage>
        <taxon>Eukaryota</taxon>
        <taxon>Fungi</taxon>
        <taxon>Dikarya</taxon>
        <taxon>Ascomycota</taxon>
        <taxon>Pezizomycotina</taxon>
        <taxon>Sordariomycetes</taxon>
        <taxon>Sordariomycetidae</taxon>
        <taxon>Coniochaetales</taxon>
        <taxon>Coniochaetaceae</taxon>
        <taxon>Coniochaeta</taxon>
    </lineage>
</organism>
<reference evidence="1 2" key="1">
    <citation type="submission" date="2016-10" db="EMBL/GenBank/DDBJ databases">
        <title>Draft genome sequence of Coniochaeta ligniaria NRRL30616, a lignocellulolytic fungus for bioabatement of inhibitors in plant biomass hydrolysates.</title>
        <authorList>
            <consortium name="DOE Joint Genome Institute"/>
            <person name="Jimenez D.J."/>
            <person name="Hector R.E."/>
            <person name="Riley R."/>
            <person name="Sun H."/>
            <person name="Grigoriev I.V."/>
            <person name="Van Elsas J.D."/>
            <person name="Nichols N.N."/>
        </authorList>
    </citation>
    <scope>NUCLEOTIDE SEQUENCE [LARGE SCALE GENOMIC DNA]</scope>
    <source>
        <strain evidence="1 2">NRRL 30616</strain>
    </source>
</reference>
<protein>
    <submittedName>
        <fullName evidence="1">Uncharacterized protein</fullName>
    </submittedName>
</protein>
<sequence>MMERLFSPCEDPRIKTLLLRWLRTEAGHRHSSLSVCRSLVMTITLIRKASPAVLQGCKMSHSGQPCRSCLVTHGFSAMEACGVMSKFKGRFLVQWVPGVIRGLT</sequence>
<gene>
    <name evidence="1" type="ORF">CONLIGDRAFT_57866</name>
</gene>
<keyword evidence="2" id="KW-1185">Reference proteome</keyword>
<dbReference type="AlphaFoldDB" id="A0A1J7JZ51"/>
<name>A0A1J7JZ51_9PEZI</name>
<evidence type="ECO:0000313" key="2">
    <source>
        <dbReference type="Proteomes" id="UP000182658"/>
    </source>
</evidence>